<dbReference type="CDD" id="cd05387">
    <property type="entry name" value="BY-kinase"/>
    <property type="match status" value="1"/>
</dbReference>
<reference evidence="12 13" key="2">
    <citation type="submission" date="2018-03" db="EMBL/GenBank/DDBJ databases">
        <title>The ancient ancestry and fast evolution of plastids.</title>
        <authorList>
            <person name="Moore K.R."/>
            <person name="Magnabosco C."/>
            <person name="Momper L."/>
            <person name="Gold D.A."/>
            <person name="Bosak T."/>
            <person name="Fournier G.P."/>
        </authorList>
    </citation>
    <scope>NUCLEOTIDE SEQUENCE [LARGE SCALE GENOMIC DNA]</scope>
    <source>
        <strain evidence="12 13">ULC18</strain>
    </source>
</reference>
<keyword evidence="10" id="KW-0812">Transmembrane</keyword>
<evidence type="ECO:0000256" key="1">
    <source>
        <dbReference type="ARBA" id="ARBA00007316"/>
    </source>
</evidence>
<keyword evidence="10" id="KW-1133">Transmembrane helix</keyword>
<dbReference type="AlphaFoldDB" id="A0A2T1DYN3"/>
<keyword evidence="3" id="KW-0808">Transferase</keyword>
<name>A0A2T1DYN3_9CYAN</name>
<evidence type="ECO:0000256" key="3">
    <source>
        <dbReference type="ARBA" id="ARBA00022679"/>
    </source>
</evidence>
<proteinExistence type="inferred from homology"/>
<evidence type="ECO:0000256" key="6">
    <source>
        <dbReference type="ARBA" id="ARBA00022840"/>
    </source>
</evidence>
<feature type="transmembrane region" description="Helical" evidence="10">
    <location>
        <begin position="52"/>
        <end position="72"/>
    </location>
</feature>
<dbReference type="Gene3D" id="3.40.50.300">
    <property type="entry name" value="P-loop containing nucleotide triphosphate hydrolases"/>
    <property type="match status" value="1"/>
</dbReference>
<dbReference type="PANTHER" id="PTHR32309:SF13">
    <property type="entry name" value="FERRIC ENTEROBACTIN TRANSPORT PROTEIN FEPE"/>
    <property type="match status" value="1"/>
</dbReference>
<protein>
    <recommendedName>
        <fullName evidence="2">non-specific protein-tyrosine kinase</fullName>
        <ecNumber evidence="2">2.7.10.2</ecNumber>
    </recommendedName>
</protein>
<dbReference type="GO" id="GO:0005886">
    <property type="term" value="C:plasma membrane"/>
    <property type="evidence" value="ECO:0007669"/>
    <property type="project" value="TreeGrafter"/>
</dbReference>
<keyword evidence="13" id="KW-1185">Reference proteome</keyword>
<sequence length="785" mass="85637">MEIQPSPNLSSRNGGRPLQALPANFSTASFESEESTFNLAQPLIILRRRLNVVLGVAIALSVVTIPLAIWGATRKPPQYAGSFQLLVEPVTADAQLKRLTLDSQQRPGEALQTAPTALDYPTQIQILQSPKILAPVLQTLQVKYPTLTYDRLVSNLKIGRILPKNATKDTEGTKILGFTYQDFDPALTEAVVKELATTYLKYSLQERQTNIGQGIKFIDNQLPQLRQRVNTLQRQLQVFRQQNAIINPDLQGTQASGQAGALQQQQFEASANLAEKQTQFSTLAQQSARANTVTVLAGSPQYQALLSKYQEIQSAIALESARSREANPTLQALRAKQRNMEQLLQQESQRVLGKTGDDIQILQARNQAINRAKGEVDQKIQAYPALARQFADLDRELKVATDSLTEFLTKREALQIDAAQKEVPWELVSPPVLASDPLTGEPQNVSQSTLPNYLALAVFLSLMMGIGAGFLADGSSNAYHTSNQLKQAIRLALLGAIPLDAERQHTPQSWLTKLPFMKRKRRVATPHQTGDPAALDGLEEIGGMPVYFPSRPALATSLTASSPFLEAFRSLYKNIRLLPLNAPIRSLTISSAEPGDGKTTIAVNLAQAAAAMGQRVLLVDADLRHPQVHHVMGLANQCGLSDVITSNVNVKNALQPFPIRENLMVLTAGLAAVDPTEALTSGKMRVLMERFQMVFDLVIYDTPPLVGLADGSLVAAQTNGLALVVRLGKTKRPSVAQAIEEVKLSSTTLLGLVANGSTEVIMPYGYYYQPRAQPQKGTAPIELEN</sequence>
<dbReference type="InterPro" id="IPR025669">
    <property type="entry name" value="AAA_dom"/>
</dbReference>
<keyword evidence="10" id="KW-0472">Membrane</keyword>
<dbReference type="NCBIfam" id="TIGR01007">
    <property type="entry name" value="eps_fam"/>
    <property type="match status" value="1"/>
</dbReference>
<evidence type="ECO:0000256" key="10">
    <source>
        <dbReference type="SAM" id="Phobius"/>
    </source>
</evidence>
<dbReference type="InterPro" id="IPR027417">
    <property type="entry name" value="P-loop_NTPase"/>
</dbReference>
<keyword evidence="4" id="KW-0547">Nucleotide-binding</keyword>
<keyword evidence="7" id="KW-0829">Tyrosine-protein kinase</keyword>
<dbReference type="Proteomes" id="UP000239576">
    <property type="component" value="Unassembled WGS sequence"/>
</dbReference>
<keyword evidence="6" id="KW-0067">ATP-binding</keyword>
<dbReference type="RefSeq" id="WP_106258779.1">
    <property type="nucleotide sequence ID" value="NZ_CAWNSW010000161.1"/>
</dbReference>
<dbReference type="InterPro" id="IPR050445">
    <property type="entry name" value="Bact_polysacc_biosynth/exp"/>
</dbReference>
<feature type="domain" description="AAA" evidence="11">
    <location>
        <begin position="588"/>
        <end position="715"/>
    </location>
</feature>
<reference evidence="13" key="1">
    <citation type="submission" date="2018-02" db="EMBL/GenBank/DDBJ databases">
        <authorList>
            <person name="Moore K."/>
            <person name="Momper L."/>
        </authorList>
    </citation>
    <scope>NUCLEOTIDE SEQUENCE [LARGE SCALE GENOMIC DNA]</scope>
    <source>
        <strain evidence="13">ULC18</strain>
    </source>
</reference>
<dbReference type="GO" id="GO:0005524">
    <property type="term" value="F:ATP binding"/>
    <property type="evidence" value="ECO:0007669"/>
    <property type="project" value="UniProtKB-KW"/>
</dbReference>
<dbReference type="InterPro" id="IPR005702">
    <property type="entry name" value="Wzc-like_C"/>
</dbReference>
<evidence type="ECO:0000256" key="5">
    <source>
        <dbReference type="ARBA" id="ARBA00022777"/>
    </source>
</evidence>
<evidence type="ECO:0000256" key="2">
    <source>
        <dbReference type="ARBA" id="ARBA00011903"/>
    </source>
</evidence>
<dbReference type="Pfam" id="PF13614">
    <property type="entry name" value="AAA_31"/>
    <property type="match status" value="1"/>
</dbReference>
<evidence type="ECO:0000256" key="9">
    <source>
        <dbReference type="SAM" id="Coils"/>
    </source>
</evidence>
<comment type="similarity">
    <text evidence="1">Belongs to the CpsD/CapB family.</text>
</comment>
<evidence type="ECO:0000259" key="11">
    <source>
        <dbReference type="Pfam" id="PF13614"/>
    </source>
</evidence>
<comment type="caution">
    <text evidence="12">The sequence shown here is derived from an EMBL/GenBank/DDBJ whole genome shotgun (WGS) entry which is preliminary data.</text>
</comment>
<evidence type="ECO:0000256" key="7">
    <source>
        <dbReference type="ARBA" id="ARBA00023137"/>
    </source>
</evidence>
<accession>A0A2T1DYN3</accession>
<organism evidence="12 13">
    <name type="scientific">Stenomitos frigidus ULC18</name>
    <dbReference type="NCBI Taxonomy" id="2107698"/>
    <lineage>
        <taxon>Bacteria</taxon>
        <taxon>Bacillati</taxon>
        <taxon>Cyanobacteriota</taxon>
        <taxon>Cyanophyceae</taxon>
        <taxon>Leptolyngbyales</taxon>
        <taxon>Leptolyngbyaceae</taxon>
        <taxon>Stenomitos</taxon>
    </lineage>
</organism>
<keyword evidence="5" id="KW-0418">Kinase</keyword>
<evidence type="ECO:0000313" key="13">
    <source>
        <dbReference type="Proteomes" id="UP000239576"/>
    </source>
</evidence>
<evidence type="ECO:0000256" key="8">
    <source>
        <dbReference type="ARBA" id="ARBA00051245"/>
    </source>
</evidence>
<dbReference type="EMBL" id="PVWK01000123">
    <property type="protein sequence ID" value="PSB25592.1"/>
    <property type="molecule type" value="Genomic_DNA"/>
</dbReference>
<comment type="catalytic activity">
    <reaction evidence="8">
        <text>L-tyrosyl-[protein] + ATP = O-phospho-L-tyrosyl-[protein] + ADP + H(+)</text>
        <dbReference type="Rhea" id="RHEA:10596"/>
        <dbReference type="Rhea" id="RHEA-COMP:10136"/>
        <dbReference type="Rhea" id="RHEA-COMP:20101"/>
        <dbReference type="ChEBI" id="CHEBI:15378"/>
        <dbReference type="ChEBI" id="CHEBI:30616"/>
        <dbReference type="ChEBI" id="CHEBI:46858"/>
        <dbReference type="ChEBI" id="CHEBI:61978"/>
        <dbReference type="ChEBI" id="CHEBI:456216"/>
        <dbReference type="EC" id="2.7.10.2"/>
    </reaction>
</comment>
<dbReference type="OrthoDB" id="580971at2"/>
<gene>
    <name evidence="12" type="ORF">C7B82_22490</name>
</gene>
<dbReference type="EC" id="2.7.10.2" evidence="2"/>
<feature type="coiled-coil region" evidence="9">
    <location>
        <begin position="215"/>
        <end position="242"/>
    </location>
</feature>
<evidence type="ECO:0000256" key="4">
    <source>
        <dbReference type="ARBA" id="ARBA00022741"/>
    </source>
</evidence>
<evidence type="ECO:0000313" key="12">
    <source>
        <dbReference type="EMBL" id="PSB25592.1"/>
    </source>
</evidence>
<dbReference type="PANTHER" id="PTHR32309">
    <property type="entry name" value="TYROSINE-PROTEIN KINASE"/>
    <property type="match status" value="1"/>
</dbReference>
<keyword evidence="9" id="KW-0175">Coiled coil</keyword>
<dbReference type="SUPFAM" id="SSF52540">
    <property type="entry name" value="P-loop containing nucleoside triphosphate hydrolases"/>
    <property type="match status" value="1"/>
</dbReference>
<dbReference type="GO" id="GO:0004715">
    <property type="term" value="F:non-membrane spanning protein tyrosine kinase activity"/>
    <property type="evidence" value="ECO:0007669"/>
    <property type="project" value="UniProtKB-EC"/>
</dbReference>